<dbReference type="Pfam" id="PF00085">
    <property type="entry name" value="Thioredoxin"/>
    <property type="match status" value="1"/>
</dbReference>
<keyword evidence="6" id="KW-0413">Isomerase</keyword>
<dbReference type="GO" id="GO:0003756">
    <property type="term" value="F:protein disulfide isomerase activity"/>
    <property type="evidence" value="ECO:0007669"/>
    <property type="project" value="UniProtKB-EC"/>
</dbReference>
<evidence type="ECO:0000256" key="5">
    <source>
        <dbReference type="ARBA" id="ARBA00022824"/>
    </source>
</evidence>
<dbReference type="GO" id="GO:0006457">
    <property type="term" value="P:protein folding"/>
    <property type="evidence" value="ECO:0007669"/>
    <property type="project" value="TreeGrafter"/>
</dbReference>
<sequence>MVIDLINNKIQALYLTLFVSSCLLFQPIRSFEVSKNSDVLVLNKDNIASAIQQNEFIVITFYAPWCPYSKEWLPKLEETARILKKQKSNIVMARIDADSEANSVVTEIYKIDGFPTILLFKKGSSNEYTGKRNPSQLIDWLKTWTKNDQQKK</sequence>
<organism evidence="9">
    <name type="scientific">Culicoides sonorensis</name>
    <name type="common">Biting midge</name>
    <dbReference type="NCBI Taxonomy" id="179676"/>
    <lineage>
        <taxon>Eukaryota</taxon>
        <taxon>Metazoa</taxon>
        <taxon>Ecdysozoa</taxon>
        <taxon>Arthropoda</taxon>
        <taxon>Hexapoda</taxon>
        <taxon>Insecta</taxon>
        <taxon>Pterygota</taxon>
        <taxon>Neoptera</taxon>
        <taxon>Endopterygota</taxon>
        <taxon>Diptera</taxon>
        <taxon>Nematocera</taxon>
        <taxon>Chironomoidea</taxon>
        <taxon>Ceratopogonidae</taxon>
        <taxon>Ceratopogoninae</taxon>
        <taxon>Culicoides</taxon>
        <taxon>Monoculicoides</taxon>
    </lineage>
</organism>
<dbReference type="GO" id="GO:0034976">
    <property type="term" value="P:response to endoplasmic reticulum stress"/>
    <property type="evidence" value="ECO:0007669"/>
    <property type="project" value="TreeGrafter"/>
</dbReference>
<comment type="subcellular location">
    <subcellularLocation>
        <location evidence="2">Endoplasmic reticulum lumen</location>
    </subcellularLocation>
</comment>
<dbReference type="SUPFAM" id="SSF52833">
    <property type="entry name" value="Thioredoxin-like"/>
    <property type="match status" value="1"/>
</dbReference>
<evidence type="ECO:0000256" key="3">
    <source>
        <dbReference type="ARBA" id="ARBA00006347"/>
    </source>
</evidence>
<evidence type="ECO:0000256" key="4">
    <source>
        <dbReference type="ARBA" id="ARBA00012723"/>
    </source>
</evidence>
<comment type="similarity">
    <text evidence="3">Belongs to the protein disulfide isomerase family.</text>
</comment>
<dbReference type="GO" id="GO:0005788">
    <property type="term" value="C:endoplasmic reticulum lumen"/>
    <property type="evidence" value="ECO:0007669"/>
    <property type="project" value="UniProtKB-SubCell"/>
</dbReference>
<dbReference type="PROSITE" id="PS51352">
    <property type="entry name" value="THIOREDOXIN_2"/>
    <property type="match status" value="1"/>
</dbReference>
<keyword evidence="5" id="KW-0256">Endoplasmic reticulum</keyword>
<evidence type="ECO:0000256" key="1">
    <source>
        <dbReference type="ARBA" id="ARBA00001182"/>
    </source>
</evidence>
<evidence type="ECO:0000313" key="9">
    <source>
        <dbReference type="EMBL" id="SSW97202.1"/>
    </source>
</evidence>
<evidence type="ECO:0000259" key="8">
    <source>
        <dbReference type="PROSITE" id="PS51352"/>
    </source>
</evidence>
<gene>
    <name evidence="9" type="primary">CSON001349</name>
</gene>
<name>A0A336JZZ6_CULSO</name>
<comment type="catalytic activity">
    <reaction evidence="1">
        <text>Catalyzes the rearrangement of -S-S- bonds in proteins.</text>
        <dbReference type="EC" id="5.3.4.1"/>
    </reaction>
</comment>
<dbReference type="InterPro" id="IPR013766">
    <property type="entry name" value="Thioredoxin_domain"/>
</dbReference>
<feature type="domain" description="Thioredoxin" evidence="8">
    <location>
        <begin position="22"/>
        <end position="146"/>
    </location>
</feature>
<dbReference type="EMBL" id="UFQT01000011">
    <property type="protein sequence ID" value="SSX17588.1"/>
    <property type="molecule type" value="Genomic_DNA"/>
</dbReference>
<evidence type="ECO:0000256" key="7">
    <source>
        <dbReference type="ARBA" id="ARBA00023284"/>
    </source>
</evidence>
<protein>
    <recommendedName>
        <fullName evidence="4">protein disulfide-isomerase</fullName>
        <ecNumber evidence="4">5.3.4.1</ecNumber>
    </recommendedName>
</protein>
<dbReference type="EC" id="5.3.4.1" evidence="4"/>
<dbReference type="AlphaFoldDB" id="A0A336JZZ6"/>
<dbReference type="OMA" id="YSKEWLP"/>
<reference evidence="9" key="1">
    <citation type="submission" date="2018-04" db="EMBL/GenBank/DDBJ databases">
        <authorList>
            <person name="Go L.Y."/>
            <person name="Mitchell J.A."/>
        </authorList>
    </citation>
    <scope>NUCLEOTIDE SEQUENCE</scope>
    <source>
        <tissue evidence="9">Whole organism</tissue>
    </source>
</reference>
<dbReference type="EMBL" id="UFQS01000011">
    <property type="protein sequence ID" value="SSW97202.1"/>
    <property type="molecule type" value="Genomic_DNA"/>
</dbReference>
<evidence type="ECO:0000256" key="6">
    <source>
        <dbReference type="ARBA" id="ARBA00023235"/>
    </source>
</evidence>
<accession>A0A336JZZ6</accession>
<evidence type="ECO:0000313" key="10">
    <source>
        <dbReference type="EMBL" id="SSX17588.1"/>
    </source>
</evidence>
<dbReference type="PANTHER" id="PTHR18929">
    <property type="entry name" value="PROTEIN DISULFIDE ISOMERASE"/>
    <property type="match status" value="1"/>
</dbReference>
<evidence type="ECO:0000256" key="2">
    <source>
        <dbReference type="ARBA" id="ARBA00004319"/>
    </source>
</evidence>
<dbReference type="CDD" id="cd02961">
    <property type="entry name" value="PDI_a_family"/>
    <property type="match status" value="1"/>
</dbReference>
<reference evidence="10" key="2">
    <citation type="submission" date="2018-07" db="EMBL/GenBank/DDBJ databases">
        <authorList>
            <person name="Quirk P.G."/>
            <person name="Krulwich T.A."/>
        </authorList>
    </citation>
    <scope>NUCLEOTIDE SEQUENCE</scope>
</reference>
<dbReference type="Gene3D" id="3.40.30.10">
    <property type="entry name" value="Glutaredoxin"/>
    <property type="match status" value="1"/>
</dbReference>
<keyword evidence="7" id="KW-0676">Redox-active center</keyword>
<dbReference type="InterPro" id="IPR036249">
    <property type="entry name" value="Thioredoxin-like_sf"/>
</dbReference>
<proteinExistence type="inferred from homology"/>
<dbReference type="PANTHER" id="PTHR18929:SF132">
    <property type="entry name" value="PROTEIN DISULFIDE-ISOMERASE A3"/>
    <property type="match status" value="1"/>
</dbReference>
<dbReference type="VEuPathDB" id="VectorBase:CSON001349"/>